<dbReference type="PANTHER" id="PTHR39598:SF1">
    <property type="entry name" value="AUSTINOID BIOSYNTHESIS CLUSTERS PROTEIN F-RELATED"/>
    <property type="match status" value="1"/>
</dbReference>
<dbReference type="Gene3D" id="3.10.450.50">
    <property type="match status" value="1"/>
</dbReference>
<dbReference type="Proteomes" id="UP001600888">
    <property type="component" value="Unassembled WGS sequence"/>
</dbReference>
<keyword evidence="2" id="KW-1185">Reference proteome</keyword>
<reference evidence="1 2" key="1">
    <citation type="submission" date="2024-03" db="EMBL/GenBank/DDBJ databases">
        <title>A high-quality draft genome sequence of Diaporthe vaccinii, a causative agent of upright dieback and viscid rot disease in cranberry plants.</title>
        <authorList>
            <person name="Sarrasin M."/>
            <person name="Lang B.F."/>
            <person name="Burger G."/>
        </authorList>
    </citation>
    <scope>NUCLEOTIDE SEQUENCE [LARGE SCALE GENOMIC DNA]</scope>
    <source>
        <strain evidence="1 2">IS7</strain>
    </source>
</reference>
<evidence type="ECO:0008006" key="3">
    <source>
        <dbReference type="Google" id="ProtNLM"/>
    </source>
</evidence>
<comment type="caution">
    <text evidence="1">The sequence shown here is derived from an EMBL/GenBank/DDBJ whole genome shotgun (WGS) entry which is preliminary data.</text>
</comment>
<evidence type="ECO:0000313" key="2">
    <source>
        <dbReference type="Proteomes" id="UP001600888"/>
    </source>
</evidence>
<dbReference type="EMBL" id="JBAWTH010000013">
    <property type="protein sequence ID" value="KAL2289350.1"/>
    <property type="molecule type" value="Genomic_DNA"/>
</dbReference>
<dbReference type="PANTHER" id="PTHR39598">
    <property type="entry name" value="AUSTINOL SYNTHESIS PROTEIN F-RELATED"/>
    <property type="match status" value="1"/>
</dbReference>
<name>A0ABR4F3T7_9PEZI</name>
<evidence type="ECO:0000313" key="1">
    <source>
        <dbReference type="EMBL" id="KAL2289350.1"/>
    </source>
</evidence>
<sequence>MHTRDSYKYQQLPLASAQSSATIKFLYSNFNSHQFQHLSSKMSPIRDTLIKTANSYIAGFNTNTAEGVIASRTADCRQVIRPSSVPPPWNSPPRTNKEYQAFVVPGFKIMRNIRISLAEGEDMLVDEVARKVLLHLTSTGESDFAPYANEYMIVLKMTDDGTLIKEIVEFIDSATTRDLAAGLAEHVNPE</sequence>
<proteinExistence type="predicted"/>
<protein>
    <recommendedName>
        <fullName evidence="3">SnoaL-like domain-containing protein</fullName>
    </recommendedName>
</protein>
<accession>A0ABR4F3T7</accession>
<gene>
    <name evidence="1" type="ORF">FJTKL_02352</name>
</gene>
<dbReference type="InterPro" id="IPR050977">
    <property type="entry name" value="Fungal_Meroterpenoid_Isomerase"/>
</dbReference>
<dbReference type="SUPFAM" id="SSF54427">
    <property type="entry name" value="NTF2-like"/>
    <property type="match status" value="1"/>
</dbReference>
<organism evidence="1 2">
    <name type="scientific">Diaporthe vaccinii</name>
    <dbReference type="NCBI Taxonomy" id="105482"/>
    <lineage>
        <taxon>Eukaryota</taxon>
        <taxon>Fungi</taxon>
        <taxon>Dikarya</taxon>
        <taxon>Ascomycota</taxon>
        <taxon>Pezizomycotina</taxon>
        <taxon>Sordariomycetes</taxon>
        <taxon>Sordariomycetidae</taxon>
        <taxon>Diaporthales</taxon>
        <taxon>Diaporthaceae</taxon>
        <taxon>Diaporthe</taxon>
        <taxon>Diaporthe eres species complex</taxon>
    </lineage>
</organism>
<dbReference type="InterPro" id="IPR032710">
    <property type="entry name" value="NTF2-like_dom_sf"/>
</dbReference>